<dbReference type="Proteomes" id="UP000036893">
    <property type="component" value="Unassembled WGS sequence"/>
</dbReference>
<keyword evidence="8" id="KW-0119">Carbohydrate metabolism</keyword>
<dbReference type="EC" id="3.2.1.14" evidence="3"/>
<dbReference type="GO" id="GO:0008843">
    <property type="term" value="F:endochitinase activity"/>
    <property type="evidence" value="ECO:0007669"/>
    <property type="project" value="UniProtKB-EC"/>
</dbReference>
<evidence type="ECO:0000256" key="5">
    <source>
        <dbReference type="ARBA" id="ARBA00022801"/>
    </source>
</evidence>
<dbReference type="Gene3D" id="3.10.50.10">
    <property type="match status" value="1"/>
</dbReference>
<keyword evidence="13" id="KW-0732">Signal</keyword>
<comment type="caution">
    <text evidence="11">Lacks conserved residue(s) required for the propagation of feature annotation.</text>
</comment>
<organism evidence="16 17">
    <name type="scientific">Aspergillus udagawae</name>
    <dbReference type="NCBI Taxonomy" id="91492"/>
    <lineage>
        <taxon>Eukaryota</taxon>
        <taxon>Fungi</taxon>
        <taxon>Dikarya</taxon>
        <taxon>Ascomycota</taxon>
        <taxon>Pezizomycotina</taxon>
        <taxon>Eurotiomycetes</taxon>
        <taxon>Eurotiomycetidae</taxon>
        <taxon>Eurotiales</taxon>
        <taxon>Aspergillaceae</taxon>
        <taxon>Aspergillus</taxon>
        <taxon>Aspergillus subgen. Fumigati</taxon>
    </lineage>
</organism>
<feature type="signal peptide" evidence="13">
    <location>
        <begin position="1"/>
        <end position="16"/>
    </location>
</feature>
<dbReference type="SUPFAM" id="SSF51445">
    <property type="entry name" value="(Trans)glycosidases"/>
    <property type="match status" value="1"/>
</dbReference>
<dbReference type="PROSITE" id="PS00026">
    <property type="entry name" value="CHIT_BIND_I_1"/>
    <property type="match status" value="1"/>
</dbReference>
<feature type="domain" description="GH18" evidence="15">
    <location>
        <begin position="118"/>
        <end position="474"/>
    </location>
</feature>
<evidence type="ECO:0000256" key="11">
    <source>
        <dbReference type="PROSITE-ProRule" id="PRU00261"/>
    </source>
</evidence>
<sequence>MRINIVLAAFASVVWGLASQDPASATDYTCSATKPCKIGCCSNTGVCGLGPDFCGKSCISSCDQKSECDPGWGAQWSQKEKCPLNVCCSKFGFCGTTKDFCGNKTVTKPSCSGSSSNKRSIGYYEGWSNTRACYGMMPEQLPVGAYTHLNFAFAFIDPKSFKVAPMSAADTELYSRFTGLKDSNPGLQTWISIGGWSMNDPDQPTATTFSDLAGSSSAQSAFFSSLISFLQTWGFDGVDIDWEYPVATERSGKPQDFQNYVSFLKNLRSALGGSGHKYGLTITVPSSYWYMQHFDIVAIEKVVDWFNVMTYDLHGTWDSTDKFIGPIVNAHTNLTEIDLTMDLFWRNKIDPDKIVMGLGFYGRSFTLSDPSCTKPGCGFSGGGNPGKCSASAGTLMYSEIQDILAAGANATMDKNAAVKQVVWDNNQWVSFDDAETLKIKTDYANGKCLGGTMIWAASTDDTVGSAAQAYIKTNGLVSRSLFGGGANPKEEDVLSACIWGECGKDCPDNSLPAQRSDGKNRGNAGIYTGCSDGQTRNYCCPKGQEMPTCQWRGGAPFCNGKCHSGEVQVSSDTSATGSECWTGHKVLCCTSTKSDAGIGQCKWEGSAPFCGKHGRVGEHYGCDESDRYEETYDSLGAGGEEYCFSGYKSFCCTKPPPFTGCGWTSKEHPWLHPFTCPKGCPAGKQIIAQDPSQTSFCDSGSSFYCCDLPLEDIPDSDSDLNFCQSTDGDYVLSIQDTSNNNYDDDGNPADILELWWYEEDVFVIPNDASPDNMKRGVGILDELQALRIDRQWDRGSSVDNRTLPQICSTPDNCFFALEPDLPEVQALLDEVRLSWEYSGTISQTSKHPDLVERARVRSSVVKLPRNRRTRFIASTYYTVAELAGKGRKFWANGAGKATAICLKNAAAFQARKLARPKEGDSDYWGAKNTGKYVTEHVTELQTPAQFAQSMIDNKYPDKSIPQGISSGYSWEDVFGDTGYVHWTWKDLGVARPAGLDGDTPIEAIYHALGSKSGNADYQNLMICDAQTNSLKTSAWAIHTNVIGDDRWKKASPSVRLAYLNNIDQSLIPYMNSQEANHSIEILFAQAQDALKHAYEVQQQIFKALDSAAQNNPKVSGPGATSFAALHKTWYQRFFEAFNDNLQTFYQAKVDKEITNWTGGSQAYGLYKSLQRNKIVSDLKGRSSKLSTLTVLTAWIT</sequence>
<name>A0A8E0V5A6_9EURO</name>
<dbReference type="PANTHER" id="PTHR11177:SF333">
    <property type="entry name" value="CHITINASE"/>
    <property type="match status" value="1"/>
</dbReference>
<keyword evidence="7" id="KW-0843">Virulence</keyword>
<feature type="disulfide bond" evidence="11">
    <location>
        <begin position="87"/>
        <end position="101"/>
    </location>
</feature>
<dbReference type="InterPro" id="IPR001579">
    <property type="entry name" value="Glyco_hydro_18_chit_AS"/>
</dbReference>
<reference evidence="16" key="2">
    <citation type="submission" date="2021-01" db="EMBL/GenBank/DDBJ databases">
        <title>Pan-genome distribution and transcriptional activeness of fungal secondary metabolism genes in Aspergillus section Fumigati.</title>
        <authorList>
            <person name="Takahashi H."/>
            <person name="Umemura M."/>
            <person name="Ninomiya A."/>
            <person name="Kusuya Y."/>
            <person name="Urayama S."/>
            <person name="Shimizu M."/>
            <person name="Watanabe A."/>
            <person name="Kamei K."/>
            <person name="Yaguchi T."/>
            <person name="Hagiwara D."/>
        </authorList>
    </citation>
    <scope>NUCLEOTIDE SEQUENCE</scope>
    <source>
        <strain evidence="16">IFM 46973</strain>
    </source>
</reference>
<dbReference type="InterPro" id="IPR018371">
    <property type="entry name" value="Chitin-binding_1_CS"/>
</dbReference>
<evidence type="ECO:0000256" key="1">
    <source>
        <dbReference type="ARBA" id="ARBA00000822"/>
    </source>
</evidence>
<dbReference type="RefSeq" id="XP_043150190.1">
    <property type="nucleotide sequence ID" value="XM_043294255.1"/>
</dbReference>
<dbReference type="InterPro" id="IPR001002">
    <property type="entry name" value="Chitin-bd_1"/>
</dbReference>
<evidence type="ECO:0000256" key="8">
    <source>
        <dbReference type="ARBA" id="ARBA00023277"/>
    </source>
</evidence>
<protein>
    <recommendedName>
        <fullName evidence="3">chitinase</fullName>
        <ecNumber evidence="3">3.2.1.14</ecNumber>
    </recommendedName>
</protein>
<evidence type="ECO:0000313" key="16">
    <source>
        <dbReference type="EMBL" id="GIC92924.1"/>
    </source>
</evidence>
<dbReference type="PROSITE" id="PS50941">
    <property type="entry name" value="CHIT_BIND_I_2"/>
    <property type="match status" value="1"/>
</dbReference>
<comment type="similarity">
    <text evidence="2">Belongs to the glycosyl hydrolase 18 family. Chitinase class V subfamily.</text>
</comment>
<gene>
    <name evidence="16" type="ORF">Aud_009402</name>
</gene>
<evidence type="ECO:0000256" key="7">
    <source>
        <dbReference type="ARBA" id="ARBA00023026"/>
    </source>
</evidence>
<evidence type="ECO:0000259" key="15">
    <source>
        <dbReference type="PROSITE" id="PS51910"/>
    </source>
</evidence>
<keyword evidence="6" id="KW-0146">Chitin degradation</keyword>
<dbReference type="CDD" id="cd06922">
    <property type="entry name" value="ChtBD1_GH18_1"/>
    <property type="match status" value="1"/>
</dbReference>
<dbReference type="Gene3D" id="3.30.60.10">
    <property type="entry name" value="Endochitinase-like"/>
    <property type="match status" value="1"/>
</dbReference>
<dbReference type="GO" id="GO:0006032">
    <property type="term" value="P:chitin catabolic process"/>
    <property type="evidence" value="ECO:0007669"/>
    <property type="project" value="UniProtKB-KW"/>
</dbReference>
<feature type="chain" id="PRO_5034649524" description="chitinase" evidence="13">
    <location>
        <begin position="17"/>
        <end position="1196"/>
    </location>
</feature>
<keyword evidence="11" id="KW-1015">Disulfide bond</keyword>
<dbReference type="InterPro" id="IPR036861">
    <property type="entry name" value="Endochitinase-like_sf"/>
</dbReference>
<dbReference type="InterPro" id="IPR001223">
    <property type="entry name" value="Glyco_hydro18_cat"/>
</dbReference>
<dbReference type="SUPFAM" id="SSF54556">
    <property type="entry name" value="Chitinase insertion domain"/>
    <property type="match status" value="1"/>
</dbReference>
<evidence type="ECO:0000256" key="2">
    <source>
        <dbReference type="ARBA" id="ARBA00008682"/>
    </source>
</evidence>
<feature type="disulfide bond" evidence="11">
    <location>
        <begin position="82"/>
        <end position="94"/>
    </location>
</feature>
<evidence type="ECO:0000313" key="17">
    <source>
        <dbReference type="Proteomes" id="UP000036893"/>
    </source>
</evidence>
<evidence type="ECO:0000256" key="13">
    <source>
        <dbReference type="SAM" id="SignalP"/>
    </source>
</evidence>
<keyword evidence="9 12" id="KW-0326">Glycosidase</keyword>
<proteinExistence type="inferred from homology"/>
<accession>A0A8E0V5A6</accession>
<evidence type="ECO:0000259" key="14">
    <source>
        <dbReference type="PROSITE" id="PS50941"/>
    </source>
</evidence>
<dbReference type="Pfam" id="PF00187">
    <property type="entry name" value="Chitin_bind_1"/>
    <property type="match status" value="1"/>
</dbReference>
<evidence type="ECO:0000256" key="10">
    <source>
        <dbReference type="ARBA" id="ARBA00023326"/>
    </source>
</evidence>
<keyword evidence="4 11" id="KW-0147">Chitin-binding</keyword>
<dbReference type="PANTHER" id="PTHR11177">
    <property type="entry name" value="CHITINASE"/>
    <property type="match status" value="1"/>
</dbReference>
<dbReference type="GeneID" id="66996879"/>
<dbReference type="PROSITE" id="PS01095">
    <property type="entry name" value="GH18_1"/>
    <property type="match status" value="1"/>
</dbReference>
<dbReference type="Pfam" id="PF00704">
    <property type="entry name" value="Glyco_hydro_18"/>
    <property type="match status" value="1"/>
</dbReference>
<evidence type="ECO:0000256" key="3">
    <source>
        <dbReference type="ARBA" id="ARBA00012729"/>
    </source>
</evidence>
<evidence type="ECO:0000256" key="9">
    <source>
        <dbReference type="ARBA" id="ARBA00023295"/>
    </source>
</evidence>
<dbReference type="Gene3D" id="3.20.20.80">
    <property type="entry name" value="Glycosidases"/>
    <property type="match status" value="1"/>
</dbReference>
<dbReference type="InterPro" id="IPR050314">
    <property type="entry name" value="Glycosyl_Hydrlase_18"/>
</dbReference>
<dbReference type="AlphaFoldDB" id="A0A8E0V5A6"/>
<dbReference type="GO" id="GO:0008061">
    <property type="term" value="F:chitin binding"/>
    <property type="evidence" value="ECO:0007669"/>
    <property type="project" value="UniProtKB-UniRule"/>
</dbReference>
<dbReference type="SMART" id="SM00636">
    <property type="entry name" value="Glyco_18"/>
    <property type="match status" value="1"/>
</dbReference>
<dbReference type="SMART" id="SM00270">
    <property type="entry name" value="ChtBD1"/>
    <property type="match status" value="2"/>
</dbReference>
<dbReference type="InterPro" id="IPR011583">
    <property type="entry name" value="Chitinase_II/V-like_cat"/>
</dbReference>
<keyword evidence="10" id="KW-0624">Polysaccharide degradation</keyword>
<evidence type="ECO:0000256" key="4">
    <source>
        <dbReference type="ARBA" id="ARBA00022669"/>
    </source>
</evidence>
<dbReference type="InterPro" id="IPR017853">
    <property type="entry name" value="GH"/>
</dbReference>
<dbReference type="EMBL" id="BBXM02000007">
    <property type="protein sequence ID" value="GIC92924.1"/>
    <property type="molecule type" value="Genomic_DNA"/>
</dbReference>
<dbReference type="SUPFAM" id="SSF57016">
    <property type="entry name" value="Plant lectins/antimicrobial peptides"/>
    <property type="match status" value="1"/>
</dbReference>
<feature type="domain" description="Chitin-binding type-1" evidence="14">
    <location>
        <begin position="65"/>
        <end position="117"/>
    </location>
</feature>
<comment type="catalytic activity">
    <reaction evidence="1">
        <text>Random endo-hydrolysis of N-acetyl-beta-D-glucosaminide (1-&gt;4)-beta-linkages in chitin and chitodextrins.</text>
        <dbReference type="EC" id="3.2.1.14"/>
    </reaction>
</comment>
<dbReference type="PROSITE" id="PS51910">
    <property type="entry name" value="GH18_2"/>
    <property type="match status" value="1"/>
</dbReference>
<keyword evidence="5 12" id="KW-0378">Hydrolase</keyword>
<evidence type="ECO:0000256" key="12">
    <source>
        <dbReference type="RuleBase" id="RU000489"/>
    </source>
</evidence>
<comment type="caution">
    <text evidence="16">The sequence shown here is derived from an EMBL/GenBank/DDBJ whole genome shotgun (WGS) entry which is preliminary data.</text>
</comment>
<dbReference type="CDD" id="cd00035">
    <property type="entry name" value="ChtBD1"/>
    <property type="match status" value="1"/>
</dbReference>
<dbReference type="GO" id="GO:0000272">
    <property type="term" value="P:polysaccharide catabolic process"/>
    <property type="evidence" value="ECO:0007669"/>
    <property type="project" value="UniProtKB-KW"/>
</dbReference>
<evidence type="ECO:0000256" key="6">
    <source>
        <dbReference type="ARBA" id="ARBA00023024"/>
    </source>
</evidence>
<dbReference type="InterPro" id="IPR029070">
    <property type="entry name" value="Chitinase_insertion_sf"/>
</dbReference>
<reference evidence="16" key="1">
    <citation type="journal article" date="2015" name="Genome Announc.">
        <title>Draft Genome Sequence of the Pathogenic Filamentous Fungus Aspergillus udagawae Strain IFM 46973T.</title>
        <authorList>
            <person name="Kusuya Y."/>
            <person name="Takahashi-Nakaguchi A."/>
            <person name="Takahashi H."/>
            <person name="Yaguchi T."/>
        </authorList>
    </citation>
    <scope>NUCLEOTIDE SEQUENCE</scope>
    <source>
        <strain evidence="16">IFM 46973</strain>
    </source>
</reference>